<proteinExistence type="predicted"/>
<dbReference type="STRING" id="1499966.U14_05215"/>
<name>A0A081BRA7_9BACT</name>
<gene>
    <name evidence="1" type="ORF">U14_05215</name>
</gene>
<dbReference type="Proteomes" id="UP000030700">
    <property type="component" value="Unassembled WGS sequence"/>
</dbReference>
<evidence type="ECO:0000313" key="2">
    <source>
        <dbReference type="Proteomes" id="UP000030700"/>
    </source>
</evidence>
<dbReference type="AlphaFoldDB" id="A0A081BRA7"/>
<dbReference type="Gene3D" id="3.90.1520.10">
    <property type="entry name" value="H-NOX domain"/>
    <property type="match status" value="1"/>
</dbReference>
<dbReference type="HOGENOM" id="CLU_3114904_0_0_0"/>
<dbReference type="InterPro" id="IPR038158">
    <property type="entry name" value="H-NOX_domain_sf"/>
</dbReference>
<sequence>MKGVIVNCLEELVSTRLGKKFWQNALEEAGLKPMMIFCNYSVCRQSSPII</sequence>
<keyword evidence="2" id="KW-1185">Reference proteome</keyword>
<dbReference type="EMBL" id="DF820460">
    <property type="protein sequence ID" value="GAK53938.1"/>
    <property type="molecule type" value="Genomic_DNA"/>
</dbReference>
<dbReference type="GO" id="GO:0020037">
    <property type="term" value="F:heme binding"/>
    <property type="evidence" value="ECO:0007669"/>
    <property type="project" value="InterPro"/>
</dbReference>
<protein>
    <submittedName>
        <fullName evidence="1">Uncharacterized protein</fullName>
    </submittedName>
</protein>
<organism evidence="1">
    <name type="scientific">Candidatus Moduliflexus flocculans</name>
    <dbReference type="NCBI Taxonomy" id="1499966"/>
    <lineage>
        <taxon>Bacteria</taxon>
        <taxon>Candidatus Moduliflexota</taxon>
        <taxon>Candidatus Moduliflexia</taxon>
        <taxon>Candidatus Moduliflexales</taxon>
        <taxon>Candidatus Moduliflexaceae</taxon>
    </lineage>
</organism>
<evidence type="ECO:0000313" key="1">
    <source>
        <dbReference type="EMBL" id="GAK53938.1"/>
    </source>
</evidence>
<dbReference type="SUPFAM" id="SSF111126">
    <property type="entry name" value="Ligand-binding domain in the NO signalling and Golgi transport"/>
    <property type="match status" value="1"/>
</dbReference>
<dbReference type="InterPro" id="IPR024096">
    <property type="entry name" value="NO_sig/Golgi_transp_ligand-bd"/>
</dbReference>
<reference evidence="1" key="1">
    <citation type="journal article" date="2015" name="PeerJ">
        <title>First genomic representation of candidate bacterial phylum KSB3 points to enhanced environmental sensing as a trigger of wastewater bulking.</title>
        <authorList>
            <person name="Sekiguchi Y."/>
            <person name="Ohashi A."/>
            <person name="Parks D.H."/>
            <person name="Yamauchi T."/>
            <person name="Tyson G.W."/>
            <person name="Hugenholtz P."/>
        </authorList>
    </citation>
    <scope>NUCLEOTIDE SEQUENCE [LARGE SCALE GENOMIC DNA]</scope>
</reference>
<accession>A0A081BRA7</accession>